<dbReference type="SUPFAM" id="SSF52172">
    <property type="entry name" value="CheY-like"/>
    <property type="match status" value="1"/>
</dbReference>
<organism evidence="5 6">
    <name type="scientific">Spirosoma foliorum</name>
    <dbReference type="NCBI Taxonomy" id="2710596"/>
    <lineage>
        <taxon>Bacteria</taxon>
        <taxon>Pseudomonadati</taxon>
        <taxon>Bacteroidota</taxon>
        <taxon>Cytophagia</taxon>
        <taxon>Cytophagales</taxon>
        <taxon>Cytophagaceae</taxon>
        <taxon>Spirosoma</taxon>
    </lineage>
</organism>
<dbReference type="Pfam" id="PF07992">
    <property type="entry name" value="Pyr_redox_2"/>
    <property type="match status" value="1"/>
</dbReference>
<dbReference type="InterPro" id="IPR011006">
    <property type="entry name" value="CheY-like_superfamily"/>
</dbReference>
<evidence type="ECO:0000256" key="2">
    <source>
        <dbReference type="ARBA" id="ARBA00023002"/>
    </source>
</evidence>
<keyword evidence="6" id="KW-1185">Reference proteome</keyword>
<evidence type="ECO:0000256" key="1">
    <source>
        <dbReference type="ARBA" id="ARBA00022630"/>
    </source>
</evidence>
<dbReference type="InterPro" id="IPR023753">
    <property type="entry name" value="FAD/NAD-binding_dom"/>
</dbReference>
<dbReference type="GO" id="GO:0016491">
    <property type="term" value="F:oxidoreductase activity"/>
    <property type="evidence" value="ECO:0007669"/>
    <property type="project" value="UniProtKB-KW"/>
</dbReference>
<dbReference type="Pfam" id="PF00072">
    <property type="entry name" value="Response_reg"/>
    <property type="match status" value="1"/>
</dbReference>
<dbReference type="KEGG" id="sfol:H3H32_34255"/>
<dbReference type="GO" id="GO:0000160">
    <property type="term" value="P:phosphorelay signal transduction system"/>
    <property type="evidence" value="ECO:0007669"/>
    <property type="project" value="InterPro"/>
</dbReference>
<keyword evidence="1" id="KW-0285">Flavoprotein</keyword>
<evidence type="ECO:0000313" key="5">
    <source>
        <dbReference type="EMBL" id="QMW02899.1"/>
    </source>
</evidence>
<evidence type="ECO:0000256" key="3">
    <source>
        <dbReference type="PROSITE-ProRule" id="PRU00169"/>
    </source>
</evidence>
<gene>
    <name evidence="5" type="ORF">H3H32_34255</name>
</gene>
<name>A0A7G5GVK7_9BACT</name>
<keyword evidence="3" id="KW-0597">Phosphoprotein</keyword>
<proteinExistence type="predicted"/>
<dbReference type="Gene3D" id="3.40.30.10">
    <property type="entry name" value="Glutaredoxin"/>
    <property type="match status" value="1"/>
</dbReference>
<reference evidence="5 6" key="1">
    <citation type="submission" date="2020-07" db="EMBL/GenBank/DDBJ databases">
        <title>Spirosoma foliorum sp. nov., isolated from the leaves on the Nejang mountain Korea, Republic of.</title>
        <authorList>
            <person name="Ho H."/>
            <person name="Lee Y.-J."/>
            <person name="Nurcahyanto D.-A."/>
            <person name="Kim S.-G."/>
        </authorList>
    </citation>
    <scope>NUCLEOTIDE SEQUENCE [LARGE SCALE GENOMIC DNA]</scope>
    <source>
        <strain evidence="5 6">PL0136</strain>
    </source>
</reference>
<dbReference type="Proteomes" id="UP000515369">
    <property type="component" value="Chromosome"/>
</dbReference>
<protein>
    <submittedName>
        <fullName evidence="5">FAD-dependent oxidoreductase</fullName>
    </submittedName>
</protein>
<dbReference type="PANTHER" id="PTHR48105">
    <property type="entry name" value="THIOREDOXIN REDUCTASE 1-RELATED-RELATED"/>
    <property type="match status" value="1"/>
</dbReference>
<keyword evidence="2" id="KW-0560">Oxidoreductase</keyword>
<sequence length="553" mass="60838">MKLPIIFAIDDDPQVLQAIQQDLRKKYRKQYRIIATSSVREALDSLPEFKKKGEEVALFLSDQRMPELTGVEFLMQARKIFPNAKRTLLTAYSDTDAAVRAINEVQLDYYIAKPWDPPEEKLYPVLDDLLGDWQSDYRPAFEGLKLIGYQFSSQSHDLKDFLAGNLFPYQWLDIENDPQAQELLDLHDKNRNDLPAVVLEDGTVLARPTIAELGGKLGLQPKATQSLYDLAIIGAGPAGLAAAVYGGSEGLRTILVDKRAPGGQAGTSSRIENYLGFPNGLSGADLTRRAIAQAQRFGVEFLAPQEVVSIQSQGQYKHIKMADDSEVVARAIVLSTGVSYHKLENESLDKFTGAGVYYGAATTEAYAFKGKPVYVVGGGNSAGQGAMYLSRTASKVFICVRRPDLSETMSQYLIDQIGRTPNITVLGCTEIVEGLGNDLLECLVLENMDSHERRTVKAAGLFIFIGTKPLTDWIEMNIIKDPKGFIATGRDLARYADFKQVWKHDREPYLLETCSAGIFAAGDVRAGAMNRVASAVGEGAMAVSFVHKYLAEN</sequence>
<dbReference type="EMBL" id="CP059732">
    <property type="protein sequence ID" value="QMW02899.1"/>
    <property type="molecule type" value="Genomic_DNA"/>
</dbReference>
<dbReference type="SUPFAM" id="SSF51905">
    <property type="entry name" value="FAD/NAD(P)-binding domain"/>
    <property type="match status" value="1"/>
</dbReference>
<feature type="modified residue" description="4-aspartylphosphate" evidence="3">
    <location>
        <position position="62"/>
    </location>
</feature>
<evidence type="ECO:0000313" key="6">
    <source>
        <dbReference type="Proteomes" id="UP000515369"/>
    </source>
</evidence>
<dbReference type="Gene3D" id="3.50.50.60">
    <property type="entry name" value="FAD/NAD(P)-binding domain"/>
    <property type="match status" value="2"/>
</dbReference>
<dbReference type="PROSITE" id="PS50110">
    <property type="entry name" value="RESPONSE_REGULATORY"/>
    <property type="match status" value="1"/>
</dbReference>
<dbReference type="InterPro" id="IPR050097">
    <property type="entry name" value="Ferredoxin-NADP_redctase_2"/>
</dbReference>
<dbReference type="Gene3D" id="3.40.50.2300">
    <property type="match status" value="1"/>
</dbReference>
<dbReference type="PRINTS" id="PR00368">
    <property type="entry name" value="FADPNR"/>
</dbReference>
<accession>A0A7G5GVK7</accession>
<feature type="domain" description="Response regulatory" evidence="4">
    <location>
        <begin position="5"/>
        <end position="128"/>
    </location>
</feature>
<dbReference type="PRINTS" id="PR00469">
    <property type="entry name" value="PNDRDTASEII"/>
</dbReference>
<evidence type="ECO:0000259" key="4">
    <source>
        <dbReference type="PROSITE" id="PS50110"/>
    </source>
</evidence>
<dbReference type="RefSeq" id="WP_182460191.1">
    <property type="nucleotide sequence ID" value="NZ_CP059732.1"/>
</dbReference>
<dbReference type="InterPro" id="IPR036188">
    <property type="entry name" value="FAD/NAD-bd_sf"/>
</dbReference>
<dbReference type="InterPro" id="IPR001789">
    <property type="entry name" value="Sig_transdc_resp-reg_receiver"/>
</dbReference>
<dbReference type="AlphaFoldDB" id="A0A7G5GVK7"/>
<dbReference type="SMART" id="SM00448">
    <property type="entry name" value="REC"/>
    <property type="match status" value="1"/>
</dbReference>